<keyword evidence="2" id="KW-0732">Signal</keyword>
<accession>A0A2M4D4K6</accession>
<proteinExistence type="predicted"/>
<organism evidence="3">
    <name type="scientific">Anopheles darlingi</name>
    <name type="common">Mosquito</name>
    <dbReference type="NCBI Taxonomy" id="43151"/>
    <lineage>
        <taxon>Eukaryota</taxon>
        <taxon>Metazoa</taxon>
        <taxon>Ecdysozoa</taxon>
        <taxon>Arthropoda</taxon>
        <taxon>Hexapoda</taxon>
        <taxon>Insecta</taxon>
        <taxon>Pterygota</taxon>
        <taxon>Neoptera</taxon>
        <taxon>Endopterygota</taxon>
        <taxon>Diptera</taxon>
        <taxon>Nematocera</taxon>
        <taxon>Culicoidea</taxon>
        <taxon>Culicidae</taxon>
        <taxon>Anophelinae</taxon>
        <taxon>Anopheles</taxon>
    </lineage>
</organism>
<reference evidence="3" key="1">
    <citation type="submission" date="2018-01" db="EMBL/GenBank/DDBJ databases">
        <title>An insight into the sialome of Amazonian anophelines.</title>
        <authorList>
            <person name="Ribeiro J.M."/>
            <person name="Scarpassa V."/>
            <person name="Calvo E."/>
        </authorList>
    </citation>
    <scope>NUCLEOTIDE SEQUENCE</scope>
</reference>
<sequence length="248" mass="26252">MATSLLVGTCLASFTLAKLPLPIVFSSLYLPMCSSPDLHRAVVPRICIFGEPCTLCDWDTICFITSGLIFFSAACAAAVLPEDTTAAVVPPLPPIDEDVVEEVALVVEPDIAVPVEATPDGPRYDDAPSFFSIEPTTVATTDVNGGGGGFVAPMAPAPPATGPRTGGFGASFFSRIVFTVASAFFVSETVRLTMRVAFGFGRYPVVPPVELRPSSPRLNTPPPWRRWRIPSSSSPSLSPSMLPSSFSR</sequence>
<evidence type="ECO:0000313" key="3">
    <source>
        <dbReference type="EMBL" id="MBW72485.1"/>
    </source>
</evidence>
<dbReference type="EMBL" id="GGFL01008307">
    <property type="protein sequence ID" value="MBW72485.1"/>
    <property type="molecule type" value="Transcribed_RNA"/>
</dbReference>
<feature type="chain" id="PRO_5014772906" evidence="2">
    <location>
        <begin position="18"/>
        <end position="248"/>
    </location>
</feature>
<name>A0A2M4D4K6_ANODA</name>
<feature type="compositionally biased region" description="Low complexity" evidence="1">
    <location>
        <begin position="229"/>
        <end position="248"/>
    </location>
</feature>
<evidence type="ECO:0000256" key="2">
    <source>
        <dbReference type="SAM" id="SignalP"/>
    </source>
</evidence>
<feature type="region of interest" description="Disordered" evidence="1">
    <location>
        <begin position="211"/>
        <end position="248"/>
    </location>
</feature>
<evidence type="ECO:0000256" key="1">
    <source>
        <dbReference type="SAM" id="MobiDB-lite"/>
    </source>
</evidence>
<feature type="signal peptide" evidence="2">
    <location>
        <begin position="1"/>
        <end position="17"/>
    </location>
</feature>
<protein>
    <submittedName>
        <fullName evidence="3">Putative secreted protein</fullName>
    </submittedName>
</protein>
<dbReference type="AlphaFoldDB" id="A0A2M4D4K6"/>